<dbReference type="VEuPathDB" id="FungiDB:CPUR_03206"/>
<comment type="caution">
    <text evidence="2">The sequence shown here is derived from an EMBL/GenBank/DDBJ whole genome shotgun (WGS) entry which is preliminary data.</text>
</comment>
<proteinExistence type="predicted"/>
<name>M1W8Y1_CLAP2</name>
<feature type="signal peptide" evidence="1">
    <location>
        <begin position="1"/>
        <end position="16"/>
    </location>
</feature>
<evidence type="ECO:0000313" key="3">
    <source>
        <dbReference type="Proteomes" id="UP000016801"/>
    </source>
</evidence>
<dbReference type="AlphaFoldDB" id="M1W8Y1"/>
<keyword evidence="3" id="KW-1185">Reference proteome</keyword>
<evidence type="ECO:0000313" key="2">
    <source>
        <dbReference type="EMBL" id="CCE29513.1"/>
    </source>
</evidence>
<keyword evidence="1" id="KW-0732">Signal</keyword>
<dbReference type="Proteomes" id="UP000016801">
    <property type="component" value="Unassembled WGS sequence"/>
</dbReference>
<evidence type="ECO:0000256" key="1">
    <source>
        <dbReference type="SAM" id="SignalP"/>
    </source>
</evidence>
<protein>
    <recommendedName>
        <fullName evidence="4">Cyanovirin-N domain-containing protein</fullName>
    </recommendedName>
</protein>
<feature type="chain" id="PRO_5004019434" description="Cyanovirin-N domain-containing protein" evidence="1">
    <location>
        <begin position="17"/>
        <end position="115"/>
    </location>
</feature>
<gene>
    <name evidence="2" type="ORF">CPUR_03206</name>
</gene>
<accession>M1W8Y1</accession>
<dbReference type="OrthoDB" id="4802779at2759"/>
<organism evidence="2 3">
    <name type="scientific">Claviceps purpurea (strain 20.1)</name>
    <name type="common">Ergot fungus</name>
    <name type="synonym">Sphacelia segetum</name>
    <dbReference type="NCBI Taxonomy" id="1111077"/>
    <lineage>
        <taxon>Eukaryota</taxon>
        <taxon>Fungi</taxon>
        <taxon>Dikarya</taxon>
        <taxon>Ascomycota</taxon>
        <taxon>Pezizomycotina</taxon>
        <taxon>Sordariomycetes</taxon>
        <taxon>Hypocreomycetidae</taxon>
        <taxon>Hypocreales</taxon>
        <taxon>Clavicipitaceae</taxon>
        <taxon>Claviceps</taxon>
    </lineage>
</organism>
<dbReference type="HOGENOM" id="CLU_158755_0_0_1"/>
<dbReference type="PhylomeDB" id="M1W8Y1"/>
<reference evidence="2 3" key="1">
    <citation type="journal article" date="2013" name="PLoS Genet.">
        <title>Plant-symbiotic fungi as chemical engineers: Multi-genome analysis of the Clavicipitaceae reveals dynamics of alkaloid loci.</title>
        <authorList>
            <person name="Schardl C.L."/>
            <person name="Young C.A."/>
            <person name="Hesse U."/>
            <person name="Amyotte S.G."/>
            <person name="Andreeva K."/>
            <person name="Calie P.J."/>
            <person name="Fleetwood D.J."/>
            <person name="Haws D.C."/>
            <person name="Moore N."/>
            <person name="Oeser B."/>
            <person name="Panaccione D.G."/>
            <person name="Schweri K.K."/>
            <person name="Voisey C.R."/>
            <person name="Farman M.L."/>
            <person name="Jaromczyk J.W."/>
            <person name="Roe B.A."/>
            <person name="O'Sullivan D.M."/>
            <person name="Scott B."/>
            <person name="Tudzynski P."/>
            <person name="An Z."/>
            <person name="Arnaoudova E.G."/>
            <person name="Bullock C.T."/>
            <person name="Charlton N.D."/>
            <person name="Chen L."/>
            <person name="Cox M."/>
            <person name="Dinkins R.D."/>
            <person name="Florea S."/>
            <person name="Glenn A.E."/>
            <person name="Gordon A."/>
            <person name="Gueldener U."/>
            <person name="Harris D.R."/>
            <person name="Hollin W."/>
            <person name="Jaromczyk J."/>
            <person name="Johnson R.D."/>
            <person name="Khan A.K."/>
            <person name="Leistner E."/>
            <person name="Leuchtmann A."/>
            <person name="Li C."/>
            <person name="Liu J."/>
            <person name="Liu J."/>
            <person name="Liu M."/>
            <person name="Mace W."/>
            <person name="Machado C."/>
            <person name="Nagabhyru P."/>
            <person name="Pan J."/>
            <person name="Schmid J."/>
            <person name="Sugawara K."/>
            <person name="Steiner U."/>
            <person name="Takach J.E."/>
            <person name="Tanaka E."/>
            <person name="Webb J.S."/>
            <person name="Wilson E.V."/>
            <person name="Wiseman J.L."/>
            <person name="Yoshida R."/>
            <person name="Zeng Z."/>
        </authorList>
    </citation>
    <scope>NUCLEOTIDE SEQUENCE [LARGE SCALE GENOMIC DNA]</scope>
    <source>
        <strain evidence="2 3">20.1</strain>
    </source>
</reference>
<sequence>MRAFSLLTLLLPFVAAKLHKKCNCMSWDKGGSWVHNEVLSHYVCYEVYPSVAHWDDNAKVCVGNGGFDGEWIDGETWENDCKQSGIQDGYYPFGTDGMPDESQKLIHVDAVSGSC</sequence>
<dbReference type="EMBL" id="CAGA01000014">
    <property type="protein sequence ID" value="CCE29513.1"/>
    <property type="molecule type" value="Genomic_DNA"/>
</dbReference>
<evidence type="ECO:0008006" key="4">
    <source>
        <dbReference type="Google" id="ProtNLM"/>
    </source>
</evidence>